<evidence type="ECO:0000313" key="1">
    <source>
        <dbReference type="EMBL" id="AFH62925.1"/>
    </source>
</evidence>
<dbReference type="EMBL" id="CP003422">
    <property type="protein sequence ID" value="AFH62925.1"/>
    <property type="molecule type" value="Genomic_DNA"/>
</dbReference>
<sequence>MKTIMLFGILAFFTILESSSLNIGDTRTLYNQEPPTYLKIFEQSFFLKSIDTILEPGNKCCYFKLANGELLPATDELDAITVYNVPETSENDYILMGQWGNEWKRSLYAPLH</sequence>
<organism evidence="1 2">
    <name type="scientific">Paenibacillus mucilaginosus K02</name>
    <dbReference type="NCBI Taxonomy" id="997761"/>
    <lineage>
        <taxon>Bacteria</taxon>
        <taxon>Bacillati</taxon>
        <taxon>Bacillota</taxon>
        <taxon>Bacilli</taxon>
        <taxon>Bacillales</taxon>
        <taxon>Paenibacillaceae</taxon>
        <taxon>Paenibacillus</taxon>
    </lineage>
</organism>
<gene>
    <name evidence="1" type="ORF">B2K_19790</name>
</gene>
<reference evidence="1 2" key="1">
    <citation type="submission" date="2013-06" db="EMBL/GenBank/DDBJ databases">
        <title>Complete genome sequence of Paenibacillus mucilaginosus K02.</title>
        <authorList>
            <person name="Xiao B."/>
            <person name="Sun L."/>
            <person name="Xiao L."/>
            <person name="Lian B."/>
        </authorList>
    </citation>
    <scope>NUCLEOTIDE SEQUENCE [LARGE SCALE GENOMIC DNA]</scope>
    <source>
        <strain evidence="1 2">K02</strain>
    </source>
</reference>
<dbReference type="KEGG" id="pmw:B2K_19790"/>
<dbReference type="AlphaFoldDB" id="I0BKM8"/>
<proteinExistence type="predicted"/>
<accession>I0BKM8</accession>
<evidence type="ECO:0000313" key="2">
    <source>
        <dbReference type="Proteomes" id="UP000007392"/>
    </source>
</evidence>
<dbReference type="HOGENOM" id="CLU_2143373_0_0_9"/>
<protein>
    <submittedName>
        <fullName evidence="1">Uncharacterized protein</fullName>
    </submittedName>
</protein>
<name>I0BKM8_9BACL</name>
<dbReference type="Proteomes" id="UP000007392">
    <property type="component" value="Chromosome"/>
</dbReference>
<dbReference type="RefSeq" id="WP_014651334.1">
    <property type="nucleotide sequence ID" value="NC_017672.3"/>
</dbReference>